<keyword evidence="3" id="KW-1185">Reference proteome</keyword>
<dbReference type="GO" id="GO:0005930">
    <property type="term" value="C:axoneme"/>
    <property type="evidence" value="ECO:0007669"/>
    <property type="project" value="TreeGrafter"/>
</dbReference>
<dbReference type="PANTHER" id="PTHR31363">
    <property type="entry name" value="TRAF3-INTERACTING PROTEIN 1"/>
    <property type="match status" value="1"/>
</dbReference>
<dbReference type="GO" id="GO:0060271">
    <property type="term" value="P:cilium assembly"/>
    <property type="evidence" value="ECO:0007669"/>
    <property type="project" value="TreeGrafter"/>
</dbReference>
<feature type="domain" description="TRAF3-interacting protein 1 C-terminal" evidence="1">
    <location>
        <begin position="1"/>
        <end position="79"/>
    </location>
</feature>
<dbReference type="GO" id="GO:0036064">
    <property type="term" value="C:ciliary basal body"/>
    <property type="evidence" value="ECO:0007669"/>
    <property type="project" value="TreeGrafter"/>
</dbReference>
<dbReference type="GO" id="GO:0008017">
    <property type="term" value="F:microtubule binding"/>
    <property type="evidence" value="ECO:0007669"/>
    <property type="project" value="InterPro"/>
</dbReference>
<organism evidence="2 3">
    <name type="scientific">Aromia moschata</name>
    <dbReference type="NCBI Taxonomy" id="1265417"/>
    <lineage>
        <taxon>Eukaryota</taxon>
        <taxon>Metazoa</taxon>
        <taxon>Ecdysozoa</taxon>
        <taxon>Arthropoda</taxon>
        <taxon>Hexapoda</taxon>
        <taxon>Insecta</taxon>
        <taxon>Pterygota</taxon>
        <taxon>Neoptera</taxon>
        <taxon>Endopterygota</taxon>
        <taxon>Coleoptera</taxon>
        <taxon>Polyphaga</taxon>
        <taxon>Cucujiformia</taxon>
        <taxon>Chrysomeloidea</taxon>
        <taxon>Cerambycidae</taxon>
        <taxon>Cerambycinae</taxon>
        <taxon>Callichromatini</taxon>
        <taxon>Aromia</taxon>
    </lineage>
</organism>
<evidence type="ECO:0000259" key="1">
    <source>
        <dbReference type="Pfam" id="PF17749"/>
    </source>
</evidence>
<dbReference type="AlphaFoldDB" id="A0AAV8XHQ2"/>
<proteinExistence type="predicted"/>
<protein>
    <recommendedName>
        <fullName evidence="1">TRAF3-interacting protein 1 C-terminal domain-containing protein</fullName>
    </recommendedName>
</protein>
<dbReference type="EMBL" id="JAPWTK010000641">
    <property type="protein sequence ID" value="KAJ8937579.1"/>
    <property type="molecule type" value="Genomic_DNA"/>
</dbReference>
<evidence type="ECO:0000313" key="2">
    <source>
        <dbReference type="EMBL" id="KAJ8937579.1"/>
    </source>
</evidence>
<sequence length="81" mass="9697">MNYLHEDIDAMHGELQMWTNIKNQLLNEIHKQKRLSAESNKPLLAQLQHLQEEIRKRQREISSIRGNILRNESRIKELLNV</sequence>
<dbReference type="InterPro" id="IPR041476">
    <property type="entry name" value="TRAF3IP1_C"/>
</dbReference>
<dbReference type="Pfam" id="PF17749">
    <property type="entry name" value="MIP-T3_C"/>
    <property type="match status" value="1"/>
</dbReference>
<dbReference type="PANTHER" id="PTHR31363:SF0">
    <property type="entry name" value="TRAF3-INTERACTING PROTEIN 1"/>
    <property type="match status" value="1"/>
</dbReference>
<accession>A0AAV8XHQ2</accession>
<dbReference type="Proteomes" id="UP001162162">
    <property type="component" value="Unassembled WGS sequence"/>
</dbReference>
<dbReference type="GO" id="GO:0030992">
    <property type="term" value="C:intraciliary transport particle B"/>
    <property type="evidence" value="ECO:0007669"/>
    <property type="project" value="TreeGrafter"/>
</dbReference>
<dbReference type="GO" id="GO:0070507">
    <property type="term" value="P:regulation of microtubule cytoskeleton organization"/>
    <property type="evidence" value="ECO:0007669"/>
    <property type="project" value="TreeGrafter"/>
</dbReference>
<comment type="caution">
    <text evidence="2">The sequence shown here is derived from an EMBL/GenBank/DDBJ whole genome shotgun (WGS) entry which is preliminary data.</text>
</comment>
<dbReference type="InterPro" id="IPR018799">
    <property type="entry name" value="TRAF3IP1"/>
</dbReference>
<gene>
    <name evidence="2" type="ORF">NQ318_023110</name>
</gene>
<reference evidence="2" key="1">
    <citation type="journal article" date="2023" name="Insect Mol. Biol.">
        <title>Genome sequencing provides insights into the evolution of gene families encoding plant cell wall-degrading enzymes in longhorned beetles.</title>
        <authorList>
            <person name="Shin N.R."/>
            <person name="Okamura Y."/>
            <person name="Kirsch R."/>
            <person name="Pauchet Y."/>
        </authorList>
    </citation>
    <scope>NUCLEOTIDE SEQUENCE</scope>
    <source>
        <strain evidence="2">AMC_N1</strain>
    </source>
</reference>
<evidence type="ECO:0000313" key="3">
    <source>
        <dbReference type="Proteomes" id="UP001162162"/>
    </source>
</evidence>
<dbReference type="GO" id="GO:0042073">
    <property type="term" value="P:intraciliary transport"/>
    <property type="evidence" value="ECO:0007669"/>
    <property type="project" value="TreeGrafter"/>
</dbReference>
<name>A0AAV8XHQ2_9CUCU</name>